<evidence type="ECO:0000313" key="9">
    <source>
        <dbReference type="Proteomes" id="UP000694865"/>
    </source>
</evidence>
<keyword evidence="9" id="KW-1185">Reference proteome</keyword>
<name>A0ABM0LZ28_SACKO</name>
<evidence type="ECO:0000313" key="10">
    <source>
        <dbReference type="RefSeq" id="XP_006813019.1"/>
    </source>
</evidence>
<evidence type="ECO:0000256" key="8">
    <source>
        <dbReference type="ARBA" id="ARBA00049527"/>
    </source>
</evidence>
<dbReference type="PANTHER" id="PTHR13390">
    <property type="entry name" value="LIPASE"/>
    <property type="match status" value="1"/>
</dbReference>
<dbReference type="Pfam" id="PF10230">
    <property type="entry name" value="LIDHydrolase"/>
    <property type="match status" value="1"/>
</dbReference>
<proteinExistence type="inferred from homology"/>
<dbReference type="GeneID" id="102804232"/>
<evidence type="ECO:0000256" key="6">
    <source>
        <dbReference type="ARBA" id="ARBA00031924"/>
    </source>
</evidence>
<dbReference type="InterPro" id="IPR019363">
    <property type="entry name" value="LDAH"/>
</dbReference>
<reference evidence="10" key="1">
    <citation type="submission" date="2025-08" db="UniProtKB">
        <authorList>
            <consortium name="RefSeq"/>
        </authorList>
    </citation>
    <scope>IDENTIFICATION</scope>
    <source>
        <tissue evidence="10">Testes</tissue>
    </source>
</reference>
<dbReference type="Gene3D" id="3.40.50.1820">
    <property type="entry name" value="alpha/beta hydrolase"/>
    <property type="match status" value="1"/>
</dbReference>
<comment type="catalytic activity">
    <reaction evidence="8">
        <text>a cholesterol ester + H2O = cholesterol + a fatty acid + H(+)</text>
        <dbReference type="Rhea" id="RHEA:36403"/>
        <dbReference type="ChEBI" id="CHEBI:15377"/>
        <dbReference type="ChEBI" id="CHEBI:15378"/>
        <dbReference type="ChEBI" id="CHEBI:16113"/>
        <dbReference type="ChEBI" id="CHEBI:17002"/>
        <dbReference type="ChEBI" id="CHEBI:28868"/>
        <dbReference type="EC" id="3.1.1.13"/>
    </reaction>
    <physiologicalReaction direction="left-to-right" evidence="8">
        <dbReference type="Rhea" id="RHEA:36404"/>
    </physiologicalReaction>
</comment>
<dbReference type="RefSeq" id="XP_006813019.1">
    <property type="nucleotide sequence ID" value="XM_006812956.1"/>
</dbReference>
<sequence>MTSDNPVCFSEYIDVNGVNTHVLKYDYDRKENLHQKDTNEHSKRCDVLVLLIPGNPGIVGFYEDFMLTLYDASSRRVPVWGISHAGHELTPGMNKRCCTWKHNEKLNLRGQVKHKVDFIKNHISPDTKVILIGHSIGCYIILEILKELPRLNVLKCVLLFPTIEGMWESPKGTWMAPFLVYLRWVAILPVYLASYLSPWVQWNLIQWYFKGRKVRYNLQQITASRNIFIL</sequence>
<keyword evidence="5" id="KW-0378">Hydrolase</keyword>
<evidence type="ECO:0000256" key="4">
    <source>
        <dbReference type="ARBA" id="ARBA00022677"/>
    </source>
</evidence>
<evidence type="ECO:0000256" key="7">
    <source>
        <dbReference type="ARBA" id="ARBA00039150"/>
    </source>
</evidence>
<evidence type="ECO:0000256" key="5">
    <source>
        <dbReference type="ARBA" id="ARBA00022801"/>
    </source>
</evidence>
<dbReference type="Proteomes" id="UP000694865">
    <property type="component" value="Unplaced"/>
</dbReference>
<comment type="subcellular location">
    <subcellularLocation>
        <location evidence="1">Lipid droplet</location>
    </subcellularLocation>
</comment>
<accession>A0ABM0LZ28</accession>
<gene>
    <name evidence="10" type="primary">LOC102804232</name>
</gene>
<evidence type="ECO:0000256" key="2">
    <source>
        <dbReference type="ARBA" id="ARBA00008300"/>
    </source>
</evidence>
<protein>
    <recommendedName>
        <fullName evidence="3">Lipid droplet-associated hydrolase</fullName>
        <ecNumber evidence="7">3.1.1.13</ecNumber>
    </recommendedName>
    <alternativeName>
        <fullName evidence="6">Lipid droplet-associated serine hydrolase</fullName>
    </alternativeName>
</protein>
<dbReference type="EC" id="3.1.1.13" evidence="7"/>
<keyword evidence="4" id="KW-0551">Lipid droplet</keyword>
<evidence type="ECO:0000256" key="1">
    <source>
        <dbReference type="ARBA" id="ARBA00004502"/>
    </source>
</evidence>
<dbReference type="PANTHER" id="PTHR13390:SF0">
    <property type="entry name" value="LIPID DROPLET-ASSOCIATED HYDROLASE"/>
    <property type="match status" value="1"/>
</dbReference>
<organism evidence="9 10">
    <name type="scientific">Saccoglossus kowalevskii</name>
    <name type="common">Acorn worm</name>
    <dbReference type="NCBI Taxonomy" id="10224"/>
    <lineage>
        <taxon>Eukaryota</taxon>
        <taxon>Metazoa</taxon>
        <taxon>Hemichordata</taxon>
        <taxon>Enteropneusta</taxon>
        <taxon>Harrimaniidae</taxon>
        <taxon>Saccoglossus</taxon>
    </lineage>
</organism>
<dbReference type="InterPro" id="IPR029058">
    <property type="entry name" value="AB_hydrolase_fold"/>
</dbReference>
<dbReference type="SUPFAM" id="SSF53474">
    <property type="entry name" value="alpha/beta-Hydrolases"/>
    <property type="match status" value="1"/>
</dbReference>
<evidence type="ECO:0000256" key="3">
    <source>
        <dbReference type="ARBA" id="ARBA00019242"/>
    </source>
</evidence>
<comment type="similarity">
    <text evidence="2">Belongs to the AB hydrolase superfamily. LDAH family.</text>
</comment>